<dbReference type="KEGG" id="llu:AKJ09_00575"/>
<keyword evidence="4" id="KW-0804">Transcription</keyword>
<reference evidence="6 7" key="1">
    <citation type="submission" date="2015-08" db="EMBL/GenBank/DDBJ databases">
        <authorList>
            <person name="Babu N.S."/>
            <person name="Beckwith C.J."/>
            <person name="Beseler K.G."/>
            <person name="Brison A."/>
            <person name="Carone J.V."/>
            <person name="Caskin T.P."/>
            <person name="Diamond M."/>
            <person name="Durham M.E."/>
            <person name="Foxe J.M."/>
            <person name="Go M."/>
            <person name="Henderson B.A."/>
            <person name="Jones I.B."/>
            <person name="McGettigan J.A."/>
            <person name="Micheletti S.J."/>
            <person name="Nasrallah M.E."/>
            <person name="Ortiz D."/>
            <person name="Piller C.R."/>
            <person name="Privatt S.R."/>
            <person name="Schneider S.L."/>
            <person name="Sharp S."/>
            <person name="Smith T.C."/>
            <person name="Stanton J.D."/>
            <person name="Ullery H.E."/>
            <person name="Wilson R.J."/>
            <person name="Serrano M.G."/>
            <person name="Buck G."/>
            <person name="Lee V."/>
            <person name="Wang Y."/>
            <person name="Carvalho R."/>
            <person name="Voegtly L."/>
            <person name="Shi R."/>
            <person name="Duckworth R."/>
            <person name="Johnson A."/>
            <person name="Loviza R."/>
            <person name="Walstead R."/>
            <person name="Shah Z."/>
            <person name="Kiflezghi M."/>
            <person name="Wade K."/>
            <person name="Ball S.L."/>
            <person name="Bradley K.W."/>
            <person name="Asai D.J."/>
            <person name="Bowman C.A."/>
            <person name="Russell D.A."/>
            <person name="Pope W.H."/>
            <person name="Jacobs-Sera D."/>
            <person name="Hendrix R.W."/>
            <person name="Hatfull G.F."/>
        </authorList>
    </citation>
    <scope>NUCLEOTIDE SEQUENCE [LARGE SCALE GENOMIC DNA]</scope>
    <source>
        <strain evidence="6 7">DSM 27648</strain>
    </source>
</reference>
<feature type="domain" description="HTH lysR-type" evidence="5">
    <location>
        <begin position="11"/>
        <end position="68"/>
    </location>
</feature>
<accession>A0A0K1PKJ0</accession>
<dbReference type="Proteomes" id="UP000064967">
    <property type="component" value="Chromosome"/>
</dbReference>
<evidence type="ECO:0000313" key="6">
    <source>
        <dbReference type="EMBL" id="AKU93911.1"/>
    </source>
</evidence>
<evidence type="ECO:0000259" key="5">
    <source>
        <dbReference type="PROSITE" id="PS50931"/>
    </source>
</evidence>
<dbReference type="SUPFAM" id="SSF46785">
    <property type="entry name" value="Winged helix' DNA-binding domain"/>
    <property type="match status" value="1"/>
</dbReference>
<keyword evidence="3" id="KW-0238">DNA-binding</keyword>
<evidence type="ECO:0000256" key="4">
    <source>
        <dbReference type="ARBA" id="ARBA00023163"/>
    </source>
</evidence>
<dbReference type="InterPro" id="IPR036390">
    <property type="entry name" value="WH_DNA-bd_sf"/>
</dbReference>
<dbReference type="PANTHER" id="PTHR30537:SF5">
    <property type="entry name" value="HTH-TYPE TRANSCRIPTIONAL ACTIVATOR TTDR-RELATED"/>
    <property type="match status" value="1"/>
</dbReference>
<evidence type="ECO:0000256" key="3">
    <source>
        <dbReference type="ARBA" id="ARBA00023125"/>
    </source>
</evidence>
<dbReference type="RefSeq" id="WP_169927194.1">
    <property type="nucleotide sequence ID" value="NZ_CP012333.1"/>
</dbReference>
<name>A0A0K1PKJ0_9BACT</name>
<dbReference type="InterPro" id="IPR036388">
    <property type="entry name" value="WH-like_DNA-bd_sf"/>
</dbReference>
<dbReference type="Gene3D" id="3.40.190.290">
    <property type="match status" value="1"/>
</dbReference>
<keyword evidence="7" id="KW-1185">Reference proteome</keyword>
<evidence type="ECO:0000313" key="7">
    <source>
        <dbReference type="Proteomes" id="UP000064967"/>
    </source>
</evidence>
<dbReference type="FunFam" id="1.10.10.10:FF:000001">
    <property type="entry name" value="LysR family transcriptional regulator"/>
    <property type="match status" value="1"/>
</dbReference>
<dbReference type="GO" id="GO:0003700">
    <property type="term" value="F:DNA-binding transcription factor activity"/>
    <property type="evidence" value="ECO:0007669"/>
    <property type="project" value="InterPro"/>
</dbReference>
<dbReference type="Pfam" id="PF03466">
    <property type="entry name" value="LysR_substrate"/>
    <property type="match status" value="1"/>
</dbReference>
<dbReference type="Gene3D" id="1.10.10.10">
    <property type="entry name" value="Winged helix-like DNA-binding domain superfamily/Winged helix DNA-binding domain"/>
    <property type="match status" value="1"/>
</dbReference>
<dbReference type="PROSITE" id="PS50931">
    <property type="entry name" value="HTH_LYSR"/>
    <property type="match status" value="1"/>
</dbReference>
<proteinExistence type="inferred from homology"/>
<protein>
    <submittedName>
        <fullName evidence="6">Transcriptional regulator, LysR family</fullName>
    </submittedName>
</protein>
<evidence type="ECO:0000256" key="1">
    <source>
        <dbReference type="ARBA" id="ARBA00009437"/>
    </source>
</evidence>
<dbReference type="InterPro" id="IPR005119">
    <property type="entry name" value="LysR_subst-bd"/>
</dbReference>
<dbReference type="CDD" id="cd08422">
    <property type="entry name" value="PBP2_CrgA_like"/>
    <property type="match status" value="1"/>
</dbReference>
<dbReference type="STRING" id="1391654.AKJ09_00575"/>
<keyword evidence="2" id="KW-0805">Transcription regulation</keyword>
<dbReference type="AlphaFoldDB" id="A0A0K1PKJ0"/>
<dbReference type="InterPro" id="IPR058163">
    <property type="entry name" value="LysR-type_TF_proteobact-type"/>
</dbReference>
<gene>
    <name evidence="6" type="ORF">AKJ09_00575</name>
</gene>
<organism evidence="6 7">
    <name type="scientific">Labilithrix luteola</name>
    <dbReference type="NCBI Taxonomy" id="1391654"/>
    <lineage>
        <taxon>Bacteria</taxon>
        <taxon>Pseudomonadati</taxon>
        <taxon>Myxococcota</taxon>
        <taxon>Polyangia</taxon>
        <taxon>Polyangiales</taxon>
        <taxon>Labilitrichaceae</taxon>
        <taxon>Labilithrix</taxon>
    </lineage>
</organism>
<evidence type="ECO:0000256" key="2">
    <source>
        <dbReference type="ARBA" id="ARBA00023015"/>
    </source>
</evidence>
<dbReference type="GO" id="GO:0003677">
    <property type="term" value="F:DNA binding"/>
    <property type="evidence" value="ECO:0007669"/>
    <property type="project" value="UniProtKB-KW"/>
</dbReference>
<sequence length="319" mass="34748">MITLFIEMNKPDFAAAIAFAKVAEVGSFRVAATALSSPASTVSVQVRRLEERLGTTLLERTTRRVSLTEEGRVYFEQIRNALDVMEEAERSVSGRASKAGGKIRLGAPVDFGQAAVGKVLAQFVVEHPNVQVETELTNERLDPVRDGFDLVIQTDPPNSASLVAKKLGVPTRQRTVASPAYLEREGTPRHPRELSKHTCIVMGTRQSPATWRFSRAGSGDTIVHRQATANAWALVRDLAVAGCGVARLPEYLALPEIGQGSLVAVLEAFPAPPEQMFAVYAKSRHVPMSVQAFVKALKEFLDVWPGCLLRPSSTKRHAP</sequence>
<dbReference type="Pfam" id="PF00126">
    <property type="entry name" value="HTH_1"/>
    <property type="match status" value="1"/>
</dbReference>
<dbReference type="SUPFAM" id="SSF53850">
    <property type="entry name" value="Periplasmic binding protein-like II"/>
    <property type="match status" value="1"/>
</dbReference>
<dbReference type="PANTHER" id="PTHR30537">
    <property type="entry name" value="HTH-TYPE TRANSCRIPTIONAL REGULATOR"/>
    <property type="match status" value="1"/>
</dbReference>
<dbReference type="EMBL" id="CP012333">
    <property type="protein sequence ID" value="AKU93911.1"/>
    <property type="molecule type" value="Genomic_DNA"/>
</dbReference>
<dbReference type="InterPro" id="IPR000847">
    <property type="entry name" value="LysR_HTH_N"/>
</dbReference>
<comment type="similarity">
    <text evidence="1">Belongs to the LysR transcriptional regulatory family.</text>
</comment>